<reference evidence="8 9" key="1">
    <citation type="submission" date="2022-03" db="EMBL/GenBank/DDBJ databases">
        <title>Pseudonocardia alaer sp. nov., a novel actinomycete isolated from reed forest soil.</title>
        <authorList>
            <person name="Wang L."/>
        </authorList>
    </citation>
    <scope>NUCLEOTIDE SEQUENCE [LARGE SCALE GENOMIC DNA]</scope>
    <source>
        <strain evidence="8 9">Y-16303</strain>
    </source>
</reference>
<dbReference type="PANTHER" id="PTHR11552:SF147">
    <property type="entry name" value="CHOLINE DEHYDROGENASE, MITOCHONDRIAL"/>
    <property type="match status" value="1"/>
</dbReference>
<keyword evidence="4 5" id="KW-0274">FAD</keyword>
<evidence type="ECO:0000313" key="9">
    <source>
        <dbReference type="Proteomes" id="UP001299970"/>
    </source>
</evidence>
<evidence type="ECO:0000259" key="6">
    <source>
        <dbReference type="PROSITE" id="PS00623"/>
    </source>
</evidence>
<feature type="domain" description="Glucose-methanol-choline oxidoreductase N-terminal" evidence="7">
    <location>
        <begin position="321"/>
        <end position="335"/>
    </location>
</feature>
<evidence type="ECO:0000313" key="8">
    <source>
        <dbReference type="EMBL" id="MCH6169973.1"/>
    </source>
</evidence>
<dbReference type="InterPro" id="IPR000172">
    <property type="entry name" value="GMC_OxRdtase_N"/>
</dbReference>
<dbReference type="PROSITE" id="PS00623">
    <property type="entry name" value="GMC_OXRED_1"/>
    <property type="match status" value="1"/>
</dbReference>
<dbReference type="Gene3D" id="3.30.560.10">
    <property type="entry name" value="Glucose Oxidase, domain 3"/>
    <property type="match status" value="1"/>
</dbReference>
<comment type="caution">
    <text evidence="8">The sequence shown here is derived from an EMBL/GenBank/DDBJ whole genome shotgun (WGS) entry which is preliminary data.</text>
</comment>
<evidence type="ECO:0000256" key="4">
    <source>
        <dbReference type="ARBA" id="ARBA00022827"/>
    </source>
</evidence>
<evidence type="ECO:0000256" key="3">
    <source>
        <dbReference type="ARBA" id="ARBA00022630"/>
    </source>
</evidence>
<dbReference type="Pfam" id="PF00732">
    <property type="entry name" value="GMC_oxred_N"/>
    <property type="match status" value="1"/>
</dbReference>
<comment type="cofactor">
    <cofactor evidence="1">
        <name>FAD</name>
        <dbReference type="ChEBI" id="CHEBI:57692"/>
    </cofactor>
</comment>
<organism evidence="8 9">
    <name type="scientific">Pseudonocardia alaniniphila</name>
    <dbReference type="NCBI Taxonomy" id="75291"/>
    <lineage>
        <taxon>Bacteria</taxon>
        <taxon>Bacillati</taxon>
        <taxon>Actinomycetota</taxon>
        <taxon>Actinomycetes</taxon>
        <taxon>Pseudonocardiales</taxon>
        <taxon>Pseudonocardiaceae</taxon>
        <taxon>Pseudonocardia</taxon>
    </lineage>
</organism>
<dbReference type="PANTHER" id="PTHR11552">
    <property type="entry name" value="GLUCOSE-METHANOL-CHOLINE GMC OXIDOREDUCTASE"/>
    <property type="match status" value="1"/>
</dbReference>
<dbReference type="PIRSF" id="PIRSF000137">
    <property type="entry name" value="Alcohol_oxidase"/>
    <property type="match status" value="1"/>
</dbReference>
<dbReference type="EMBL" id="JAKXMK010000029">
    <property type="protein sequence ID" value="MCH6169973.1"/>
    <property type="molecule type" value="Genomic_DNA"/>
</dbReference>
<dbReference type="Proteomes" id="UP001299970">
    <property type="component" value="Unassembled WGS sequence"/>
</dbReference>
<dbReference type="SUPFAM" id="SSF54373">
    <property type="entry name" value="FAD-linked reductases, C-terminal domain"/>
    <property type="match status" value="1"/>
</dbReference>
<dbReference type="InterPro" id="IPR012132">
    <property type="entry name" value="GMC_OxRdtase"/>
</dbReference>
<name>A0ABS9TNI5_9PSEU</name>
<dbReference type="InterPro" id="IPR036188">
    <property type="entry name" value="FAD/NAD-bd_sf"/>
</dbReference>
<evidence type="ECO:0000256" key="1">
    <source>
        <dbReference type="ARBA" id="ARBA00001974"/>
    </source>
</evidence>
<accession>A0ABS9TNI5</accession>
<dbReference type="RefSeq" id="WP_241040695.1">
    <property type="nucleotide sequence ID" value="NZ_BAAAJF010000032.1"/>
</dbReference>
<dbReference type="Pfam" id="PF05199">
    <property type="entry name" value="GMC_oxred_C"/>
    <property type="match status" value="1"/>
</dbReference>
<keyword evidence="9" id="KW-1185">Reference proteome</keyword>
<dbReference type="Gene3D" id="3.50.50.60">
    <property type="entry name" value="FAD/NAD(P)-binding domain"/>
    <property type="match status" value="1"/>
</dbReference>
<gene>
    <name evidence="8" type="ORF">MMF94_30100</name>
</gene>
<comment type="similarity">
    <text evidence="2 5">Belongs to the GMC oxidoreductase family.</text>
</comment>
<feature type="domain" description="Glucose-methanol-choline oxidoreductase N-terminal" evidence="6">
    <location>
        <begin position="148"/>
        <end position="171"/>
    </location>
</feature>
<evidence type="ECO:0000256" key="5">
    <source>
        <dbReference type="RuleBase" id="RU003968"/>
    </source>
</evidence>
<dbReference type="PROSITE" id="PS00624">
    <property type="entry name" value="GMC_OXRED_2"/>
    <property type="match status" value="1"/>
</dbReference>
<evidence type="ECO:0000256" key="2">
    <source>
        <dbReference type="ARBA" id="ARBA00010790"/>
    </source>
</evidence>
<protein>
    <submittedName>
        <fullName evidence="8">GMC family oxidoreductase N-terminal domain-containing protein</fullName>
    </submittedName>
</protein>
<proteinExistence type="inferred from homology"/>
<dbReference type="InterPro" id="IPR007867">
    <property type="entry name" value="GMC_OxRtase_C"/>
</dbReference>
<dbReference type="SUPFAM" id="SSF51905">
    <property type="entry name" value="FAD/NAD(P)-binding domain"/>
    <property type="match status" value="1"/>
</dbReference>
<keyword evidence="3 5" id="KW-0285">Flavoprotein</keyword>
<sequence length="572" mass="61627">MPDQARTIPGRCQRDGTVLASFPTEQSEIRRHSFTSHGLVDAAGPRIATPAPSVAVGRAARAIGRFLMTSTFDYIIVGAGSAGCVLASRLSEQDDVNVLLLENGSYDVLPEIRTPPMWPTLLGSEIDYSYRTTPQAEMDGARHHWPRGKTVGGSGSINGMVYLRGHRNDFDAWSRAGASGWEFDNLLPYFRRAESVPTGNPCFRGTDGPMRPAPAQEPNPVSGAFVDAAVRLGHPLTTDFNADDQEGVGWHDLSITQGQRQSTAAAYLTPAVLGRRNLTVLTEARAMTLLLRGARCEGVLVRHGGEATEMRADREVIVSCGTVDSPRLLLLSGIGPGTELLDVGIDVVQDLPGVGRNLHDHPLTSVIYEGKKEIPPGRENLAESSLLWRSDAALAGPDMQIMCIHVPFHVAALQVPPNSFTLAVAAVPDSRGTIRLQNAEPDSPPLIDPQYLSEPRDIDRLVHGVEVARTIVADSAFDDWRGPEVHPGRSVTGVEDIEAFVRRGTGSYFHPVGTCAMGTGDEAVVDPDMRVRGVENLRVIDASVMPRIVCVNTNAATIMIAERGAELVREGD</sequence>
<evidence type="ECO:0000259" key="7">
    <source>
        <dbReference type="PROSITE" id="PS00624"/>
    </source>
</evidence>